<dbReference type="GO" id="GO:0005876">
    <property type="term" value="C:spindle microtubule"/>
    <property type="evidence" value="ECO:0007669"/>
    <property type="project" value="TreeGrafter"/>
</dbReference>
<reference evidence="18" key="2">
    <citation type="submission" date="2025-08" db="UniProtKB">
        <authorList>
            <consortium name="Ensembl"/>
        </authorList>
    </citation>
    <scope>IDENTIFICATION</scope>
</reference>
<dbReference type="PRINTS" id="PR00380">
    <property type="entry name" value="KINESINHEAVY"/>
</dbReference>
<dbReference type="GO" id="GO:0051231">
    <property type="term" value="P:spindle elongation"/>
    <property type="evidence" value="ECO:0007669"/>
    <property type="project" value="TreeGrafter"/>
</dbReference>
<feature type="coiled-coil region" evidence="15">
    <location>
        <begin position="366"/>
        <end position="479"/>
    </location>
</feature>
<dbReference type="GO" id="GO:0090307">
    <property type="term" value="P:mitotic spindle assembly"/>
    <property type="evidence" value="ECO:0007669"/>
    <property type="project" value="TreeGrafter"/>
</dbReference>
<organism evidence="18 19">
    <name type="scientific">Tetraodon nigroviridis</name>
    <name type="common">Spotted green pufferfish</name>
    <name type="synonym">Chelonodon nigroviridis</name>
    <dbReference type="NCBI Taxonomy" id="99883"/>
    <lineage>
        <taxon>Eukaryota</taxon>
        <taxon>Metazoa</taxon>
        <taxon>Chordata</taxon>
        <taxon>Craniata</taxon>
        <taxon>Vertebrata</taxon>
        <taxon>Euteleostomi</taxon>
        <taxon>Actinopterygii</taxon>
        <taxon>Neopterygii</taxon>
        <taxon>Teleostei</taxon>
        <taxon>Neoteleostei</taxon>
        <taxon>Acanthomorphata</taxon>
        <taxon>Eupercaria</taxon>
        <taxon>Tetraodontiformes</taxon>
        <taxon>Tetradontoidea</taxon>
        <taxon>Tetraodontidae</taxon>
        <taxon>Tetraodon</taxon>
    </lineage>
</organism>
<dbReference type="CDD" id="cd01364">
    <property type="entry name" value="KISc_BimC_Eg5"/>
    <property type="match status" value="1"/>
</dbReference>
<evidence type="ECO:0000256" key="9">
    <source>
        <dbReference type="ARBA" id="ARBA00023054"/>
    </source>
</evidence>
<keyword evidence="10 14" id="KW-0505">Motor protein</keyword>
<evidence type="ECO:0000256" key="8">
    <source>
        <dbReference type="ARBA" id="ARBA00022840"/>
    </source>
</evidence>
<dbReference type="InterPro" id="IPR001752">
    <property type="entry name" value="Kinesin_motor_dom"/>
</dbReference>
<dbReference type="InterPro" id="IPR027417">
    <property type="entry name" value="P-loop_NTPase"/>
</dbReference>
<dbReference type="FunFam" id="3.40.850.10:FF:000035">
    <property type="entry name" value="Kinesin-like protein KIF11"/>
    <property type="match status" value="1"/>
</dbReference>
<keyword evidence="6 14" id="KW-0547">Nucleotide-binding</keyword>
<dbReference type="GO" id="GO:0051301">
    <property type="term" value="P:cell division"/>
    <property type="evidence" value="ECO:0007669"/>
    <property type="project" value="UniProtKB-KW"/>
</dbReference>
<dbReference type="Proteomes" id="UP000007303">
    <property type="component" value="Unassembled WGS sequence"/>
</dbReference>
<dbReference type="SMART" id="SM00129">
    <property type="entry name" value="KISc"/>
    <property type="match status" value="1"/>
</dbReference>
<dbReference type="PANTHER" id="PTHR47970:SF12">
    <property type="entry name" value="KINESIN FAMILY MEMBER 11"/>
    <property type="match status" value="1"/>
</dbReference>
<dbReference type="GO" id="GO:0007018">
    <property type="term" value="P:microtubule-based movement"/>
    <property type="evidence" value="ECO:0007669"/>
    <property type="project" value="InterPro"/>
</dbReference>
<feature type="coiled-coil region" evidence="15">
    <location>
        <begin position="945"/>
        <end position="975"/>
    </location>
</feature>
<dbReference type="PROSITE" id="PS00411">
    <property type="entry name" value="KINESIN_MOTOR_1"/>
    <property type="match status" value="1"/>
</dbReference>
<comment type="subcellular location">
    <subcellularLocation>
        <location evidence="1">Cytoplasm</location>
        <location evidence="1">Cytoskeleton</location>
        <location evidence="1">Spindle pole</location>
    </subcellularLocation>
</comment>
<dbReference type="GO" id="GO:0072686">
    <property type="term" value="C:mitotic spindle"/>
    <property type="evidence" value="ECO:0007669"/>
    <property type="project" value="TreeGrafter"/>
</dbReference>
<keyword evidence="4" id="KW-0132">Cell division</keyword>
<evidence type="ECO:0000256" key="1">
    <source>
        <dbReference type="ARBA" id="ARBA00004647"/>
    </source>
</evidence>
<evidence type="ECO:0000313" key="19">
    <source>
        <dbReference type="Proteomes" id="UP000007303"/>
    </source>
</evidence>
<evidence type="ECO:0000256" key="7">
    <source>
        <dbReference type="ARBA" id="ARBA00022776"/>
    </source>
</evidence>
<evidence type="ECO:0000256" key="2">
    <source>
        <dbReference type="ARBA" id="ARBA00022490"/>
    </source>
</evidence>
<evidence type="ECO:0000259" key="17">
    <source>
        <dbReference type="PROSITE" id="PS50067"/>
    </source>
</evidence>
<dbReference type="InterPro" id="IPR047149">
    <property type="entry name" value="KIF11-like"/>
</dbReference>
<protein>
    <submittedName>
        <fullName evidence="18">Kinesin family member 11</fullName>
    </submittedName>
</protein>
<keyword evidence="5" id="KW-0493">Microtubule</keyword>
<dbReference type="GO" id="GO:0008574">
    <property type="term" value="F:plus-end-directed microtubule motor activity"/>
    <property type="evidence" value="ECO:0007669"/>
    <property type="project" value="TreeGrafter"/>
</dbReference>
<evidence type="ECO:0000256" key="15">
    <source>
        <dbReference type="SAM" id="Coils"/>
    </source>
</evidence>
<sequence>MASQTSNGGRREEKGKNIQVVVRCRPFNTVERKSSYGVIDCDTNRRELVVKTGGVNDKASRKTYSFDMVFGPAAKQIDVYRSVVCPILDEVIMGYNCTIFAYGQTGTGKTFTMEGERSPNEQFTWEEDPLAGIIPRTLHQIFEKLSENGTEFSVKVSLLEIYNEELFDLLSPSDDVSERLQLFDDPRNKRGVIVKGLEEVTVHNKDEVYQILERGAAKRRTASTLMNAYSSRSHSVFSVTIHMKEITLEGEELVKIGKLNLVDLAGSENIGRSGAVDKRAREAGNINQSLLTLGRVITALVEKRPHIPYRESKLTRILQDSLGGRTKTSIIATVSPSSSNLEETLSTLEYASRAKNIMNKPEVNQKLSKRTLIKEYTEEIERLKRDLAATRDKNGVYLSAENYETMVGQITSYEEHVAELTDRITLMEEELRRVMELFTDSKSRLDQCSLDLTEKQQKLNETARDLEQAREKLNQEQFICSELSSAQEHLYTTAGQLLSAADTSTRDVARLHDKLDRKIKWSSTTKQVQHSFFQRMDEDFSSLQRCVEQETQHRGLLSSYSQAVDGLLITNEAALQGAMATVKAFVGGVGQLVAQNATRCKENIEQQQFLCVQDKERIAQMLEEHWQEMEEVLVGGTSLGLSAIQELSSRLTATAQTQRVLAQKVEAMKETGVFLGNLVQDLAHLREAAVLGLQSLQAEQHRLEGEIQKAQERHQTGMERTIRCLQDQLNLLSMEAQTDFSNLHSASTSLQKPVQVLQDNIRSGCSSIEDRVSHQAALLSSTSSSLASSFHLATDESLQNLEKLTGHCSDLHSSVSGLVERGLQWRTRSLEQVAAQAQGHLSFLDMQSSDARTLQQNMEAFCSDQVGAAGRKLSEQQQKVKHAVTAVQEHVSQDQMVLDQQRAELLEQLERNQQLIHSFLLEELQQDVPTGTTPRRQELVYPRELMKLRSRCELLETLRKQQEELQAALEDKHSQVDLEEELSCNESVATEPSFINENLVFNESKRLPFFKKKKSGKVSKIPARSKVLEPEAAGTPQKSRLPLRCQN</sequence>
<dbReference type="PANTHER" id="PTHR47970">
    <property type="entry name" value="KINESIN-LIKE PROTEIN KIF11"/>
    <property type="match status" value="1"/>
</dbReference>
<dbReference type="Pfam" id="PF13931">
    <property type="entry name" value="Microtub_bind"/>
    <property type="match status" value="1"/>
</dbReference>
<dbReference type="AlphaFoldDB" id="H3DMW2"/>
<dbReference type="GO" id="GO:0008017">
    <property type="term" value="F:microtubule binding"/>
    <property type="evidence" value="ECO:0007669"/>
    <property type="project" value="InterPro"/>
</dbReference>
<evidence type="ECO:0000256" key="13">
    <source>
        <dbReference type="ARBA" id="ARBA00034704"/>
    </source>
</evidence>
<reference evidence="18" key="3">
    <citation type="submission" date="2025-09" db="UniProtKB">
        <authorList>
            <consortium name="Ensembl"/>
        </authorList>
    </citation>
    <scope>IDENTIFICATION</scope>
</reference>
<evidence type="ECO:0000256" key="14">
    <source>
        <dbReference type="PROSITE-ProRule" id="PRU00283"/>
    </source>
</evidence>
<feature type="region of interest" description="Disordered" evidence="16">
    <location>
        <begin position="1014"/>
        <end position="1047"/>
    </location>
</feature>
<dbReference type="HOGENOM" id="CLU_001485_33_4_1"/>
<dbReference type="Gene3D" id="3.40.850.10">
    <property type="entry name" value="Kinesin motor domain"/>
    <property type="match status" value="1"/>
</dbReference>
<name>H3DMW2_TETNG</name>
<evidence type="ECO:0000313" key="18">
    <source>
        <dbReference type="Ensembl" id="ENSTNIP00000021860.1"/>
    </source>
</evidence>
<evidence type="ECO:0000256" key="5">
    <source>
        <dbReference type="ARBA" id="ARBA00022701"/>
    </source>
</evidence>
<comment type="similarity">
    <text evidence="13">Belongs to the TRAFAC class myosin-kinesin ATPase superfamily. Kinesin family. KIN-5/BimC subfamily.</text>
</comment>
<evidence type="ECO:0000256" key="6">
    <source>
        <dbReference type="ARBA" id="ARBA00022741"/>
    </source>
</evidence>
<evidence type="ECO:0000256" key="16">
    <source>
        <dbReference type="SAM" id="MobiDB-lite"/>
    </source>
</evidence>
<dbReference type="InterPro" id="IPR047241">
    <property type="entry name" value="KIF11-like_kin_motor_dom"/>
</dbReference>
<keyword evidence="11" id="KW-0206">Cytoskeleton</keyword>
<dbReference type="GeneTree" id="ENSGT00940000155921"/>
<evidence type="ECO:0000256" key="10">
    <source>
        <dbReference type="ARBA" id="ARBA00023175"/>
    </source>
</evidence>
<keyword evidence="2" id="KW-0963">Cytoplasm</keyword>
<dbReference type="GO" id="GO:0005634">
    <property type="term" value="C:nucleus"/>
    <property type="evidence" value="ECO:0007669"/>
    <property type="project" value="TreeGrafter"/>
</dbReference>
<keyword evidence="12" id="KW-0131">Cell cycle</keyword>
<keyword evidence="9 15" id="KW-0175">Coiled coil</keyword>
<dbReference type="Ensembl" id="ENSTNIT00000022096.1">
    <property type="protein sequence ID" value="ENSTNIP00000021860.1"/>
    <property type="gene ID" value="ENSTNIG00000018683.1"/>
</dbReference>
<dbReference type="InterPro" id="IPR036961">
    <property type="entry name" value="Kinesin_motor_dom_sf"/>
</dbReference>
<dbReference type="PROSITE" id="PS50067">
    <property type="entry name" value="KINESIN_MOTOR_2"/>
    <property type="match status" value="1"/>
</dbReference>
<dbReference type="Pfam" id="PF00225">
    <property type="entry name" value="Kinesin"/>
    <property type="match status" value="1"/>
</dbReference>
<keyword evidence="8 14" id="KW-0067">ATP-binding</keyword>
<keyword evidence="7" id="KW-0498">Mitosis</keyword>
<dbReference type="SUPFAM" id="SSF52540">
    <property type="entry name" value="P-loop containing nucleoside triphosphate hydrolases"/>
    <property type="match status" value="1"/>
</dbReference>
<evidence type="ECO:0000256" key="3">
    <source>
        <dbReference type="ARBA" id="ARBA00022553"/>
    </source>
</evidence>
<feature type="binding site" evidence="14">
    <location>
        <begin position="103"/>
        <end position="110"/>
    </location>
    <ligand>
        <name>ATP</name>
        <dbReference type="ChEBI" id="CHEBI:30616"/>
    </ligand>
</feature>
<dbReference type="GO" id="GO:0000922">
    <property type="term" value="C:spindle pole"/>
    <property type="evidence" value="ECO:0007669"/>
    <property type="project" value="UniProtKB-SubCell"/>
</dbReference>
<reference evidence="19" key="1">
    <citation type="journal article" date="2004" name="Nature">
        <title>Genome duplication in the teleost fish Tetraodon nigroviridis reveals the early vertebrate proto-karyotype.</title>
        <authorList>
            <person name="Jaillon O."/>
            <person name="Aury J.-M."/>
            <person name="Brunet F."/>
            <person name="Petit J.-L."/>
            <person name="Stange-Thomann N."/>
            <person name="Mauceli E."/>
            <person name="Bouneau L."/>
            <person name="Fischer C."/>
            <person name="Ozouf-Costaz C."/>
            <person name="Bernot A."/>
            <person name="Nicaud S."/>
            <person name="Jaffe D."/>
            <person name="Fisher S."/>
            <person name="Lutfalla G."/>
            <person name="Dossat C."/>
            <person name="Segurens B."/>
            <person name="Dasilva C."/>
            <person name="Salanoubat M."/>
            <person name="Levy M."/>
            <person name="Boudet N."/>
            <person name="Castellano S."/>
            <person name="Anthouard V."/>
            <person name="Jubin C."/>
            <person name="Castelli V."/>
            <person name="Katinka M."/>
            <person name="Vacherie B."/>
            <person name="Biemont C."/>
            <person name="Skalli Z."/>
            <person name="Cattolico L."/>
            <person name="Poulain J."/>
            <person name="De Berardinis V."/>
            <person name="Cruaud C."/>
            <person name="Duprat S."/>
            <person name="Brottier P."/>
            <person name="Coutanceau J.-P."/>
            <person name="Gouzy J."/>
            <person name="Parra G."/>
            <person name="Lardier G."/>
            <person name="Chapple C."/>
            <person name="McKernan K.J."/>
            <person name="McEwan P."/>
            <person name="Bosak S."/>
            <person name="Kellis M."/>
            <person name="Volff J.-N."/>
            <person name="Guigo R."/>
            <person name="Zody M.C."/>
            <person name="Mesirov J."/>
            <person name="Lindblad-Toh K."/>
            <person name="Birren B."/>
            <person name="Nusbaum C."/>
            <person name="Kahn D."/>
            <person name="Robinson-Rechavi M."/>
            <person name="Laudet V."/>
            <person name="Schachter V."/>
            <person name="Quetier F."/>
            <person name="Saurin W."/>
            <person name="Scarpelli C."/>
            <person name="Wincker P."/>
            <person name="Lander E.S."/>
            <person name="Weissenbach J."/>
            <person name="Roest Crollius H."/>
        </authorList>
    </citation>
    <scope>NUCLEOTIDE SEQUENCE [LARGE SCALE GENOMIC DNA]</scope>
</reference>
<keyword evidence="19" id="KW-1185">Reference proteome</keyword>
<dbReference type="InterPro" id="IPR019821">
    <property type="entry name" value="Kinesin_motor_CS"/>
</dbReference>
<evidence type="ECO:0000256" key="11">
    <source>
        <dbReference type="ARBA" id="ARBA00023212"/>
    </source>
</evidence>
<keyword evidence="3" id="KW-0597">Phosphoprotein</keyword>
<feature type="domain" description="Kinesin motor" evidence="17">
    <location>
        <begin position="17"/>
        <end position="357"/>
    </location>
</feature>
<dbReference type="GO" id="GO:0005524">
    <property type="term" value="F:ATP binding"/>
    <property type="evidence" value="ECO:0007669"/>
    <property type="project" value="UniProtKB-UniRule"/>
</dbReference>
<evidence type="ECO:0000256" key="12">
    <source>
        <dbReference type="ARBA" id="ARBA00023306"/>
    </source>
</evidence>
<dbReference type="InterPro" id="IPR025901">
    <property type="entry name" value="Kinesin-assoc_MT-bd_dom"/>
</dbReference>
<accession>H3DMW2</accession>
<evidence type="ECO:0000256" key="4">
    <source>
        <dbReference type="ARBA" id="ARBA00022618"/>
    </source>
</evidence>
<proteinExistence type="inferred from homology"/>